<reference evidence="2" key="1">
    <citation type="submission" date="2022-08" db="EMBL/GenBank/DDBJ databases">
        <title>Genomic Encyclopedia of Type Strains, Phase V (KMG-V): Genome sequencing to study the core and pangenomes of soil and plant-associated prokaryotes.</title>
        <authorList>
            <person name="Whitman W."/>
        </authorList>
    </citation>
    <scope>NUCLEOTIDE SEQUENCE</scope>
    <source>
        <strain evidence="2">SP2017</strain>
    </source>
</reference>
<protein>
    <recommendedName>
        <fullName evidence="4">Transmembrane protein</fullName>
    </recommendedName>
</protein>
<proteinExistence type="predicted"/>
<dbReference type="EMBL" id="JANUBB010000021">
    <property type="protein sequence ID" value="MCS3953298.1"/>
    <property type="molecule type" value="Genomic_DNA"/>
</dbReference>
<feature type="transmembrane region" description="Helical" evidence="1">
    <location>
        <begin position="105"/>
        <end position="130"/>
    </location>
</feature>
<feature type="transmembrane region" description="Helical" evidence="1">
    <location>
        <begin position="142"/>
        <end position="163"/>
    </location>
</feature>
<feature type="transmembrane region" description="Helical" evidence="1">
    <location>
        <begin position="12"/>
        <end position="32"/>
    </location>
</feature>
<organism evidence="2 3">
    <name type="scientific">Salinibacter ruber</name>
    <dbReference type="NCBI Taxonomy" id="146919"/>
    <lineage>
        <taxon>Bacteria</taxon>
        <taxon>Pseudomonadati</taxon>
        <taxon>Rhodothermota</taxon>
        <taxon>Rhodothermia</taxon>
        <taxon>Rhodothermales</taxon>
        <taxon>Salinibacteraceae</taxon>
        <taxon>Salinibacter</taxon>
    </lineage>
</organism>
<keyword evidence="1" id="KW-0812">Transmembrane</keyword>
<name>A0A9X2Z5T4_9BACT</name>
<feature type="transmembrane region" description="Helical" evidence="1">
    <location>
        <begin position="83"/>
        <end position="99"/>
    </location>
</feature>
<dbReference type="RefSeq" id="WP_259082567.1">
    <property type="nucleotide sequence ID" value="NZ_JANUBB010000021.1"/>
</dbReference>
<evidence type="ECO:0000313" key="2">
    <source>
        <dbReference type="EMBL" id="MCS3953298.1"/>
    </source>
</evidence>
<comment type="caution">
    <text evidence="2">The sequence shown here is derived from an EMBL/GenBank/DDBJ whole genome shotgun (WGS) entry which is preliminary data.</text>
</comment>
<evidence type="ECO:0000256" key="1">
    <source>
        <dbReference type="SAM" id="Phobius"/>
    </source>
</evidence>
<dbReference type="AlphaFoldDB" id="A0A9X2Z5T4"/>
<dbReference type="Proteomes" id="UP001155010">
    <property type="component" value="Unassembled WGS sequence"/>
</dbReference>
<evidence type="ECO:0000313" key="3">
    <source>
        <dbReference type="Proteomes" id="UP001155010"/>
    </source>
</evidence>
<keyword evidence="1" id="KW-1133">Transmembrane helix</keyword>
<keyword evidence="1" id="KW-0472">Membrane</keyword>
<evidence type="ECO:0008006" key="4">
    <source>
        <dbReference type="Google" id="ProtNLM"/>
    </source>
</evidence>
<sequence length="173" mass="18026">MLPADPVRRWLLGLGLAGLLLGVYFTVWGTAVRSAYIAHVARPVLVTAPSAPDAWTLHTTGHGRVMALRSASGDRTVSRTAPAGVRFLLPALFLALVAPRRPYWLVLWAGHCGLALLSLAALALGLWGVAAGFAVHAVASRYLVDAFGLGVAVIGTVRVFGLGEGVSPPRASS</sequence>
<gene>
    <name evidence="2" type="ORF">GGP83_003273</name>
</gene>
<accession>A0A9X2Z5T4</accession>